<dbReference type="FunFam" id="1.20.1280.50:FF:000023">
    <property type="entry name" value="F-box/LRR-repeat protein 4"/>
    <property type="match status" value="1"/>
</dbReference>
<dbReference type="InterPro" id="IPR036047">
    <property type="entry name" value="F-box-like_dom_sf"/>
</dbReference>
<gene>
    <name evidence="2" type="ORF">ACJIZ3_005066</name>
</gene>
<evidence type="ECO:0000313" key="3">
    <source>
        <dbReference type="Proteomes" id="UP001634393"/>
    </source>
</evidence>
<comment type="caution">
    <text evidence="2">The sequence shown here is derived from an EMBL/GenBank/DDBJ whole genome shotgun (WGS) entry which is preliminary data.</text>
</comment>
<evidence type="ECO:0000259" key="1">
    <source>
        <dbReference type="Pfam" id="PF18511"/>
    </source>
</evidence>
<dbReference type="Pfam" id="PF18511">
    <property type="entry name" value="F-box_5"/>
    <property type="match status" value="1"/>
</dbReference>
<protein>
    <recommendedName>
        <fullName evidence="1">COI1 F-box domain-containing protein</fullName>
    </recommendedName>
</protein>
<dbReference type="EMBL" id="JBJXBP010000007">
    <property type="protein sequence ID" value="KAL3819161.1"/>
    <property type="molecule type" value="Genomic_DNA"/>
</dbReference>
<organism evidence="2 3">
    <name type="scientific">Penstemon smallii</name>
    <dbReference type="NCBI Taxonomy" id="265156"/>
    <lineage>
        <taxon>Eukaryota</taxon>
        <taxon>Viridiplantae</taxon>
        <taxon>Streptophyta</taxon>
        <taxon>Embryophyta</taxon>
        <taxon>Tracheophyta</taxon>
        <taxon>Spermatophyta</taxon>
        <taxon>Magnoliopsida</taxon>
        <taxon>eudicotyledons</taxon>
        <taxon>Gunneridae</taxon>
        <taxon>Pentapetalae</taxon>
        <taxon>asterids</taxon>
        <taxon>lamiids</taxon>
        <taxon>Lamiales</taxon>
        <taxon>Plantaginaceae</taxon>
        <taxon>Cheloneae</taxon>
        <taxon>Penstemon</taxon>
    </lineage>
</organism>
<dbReference type="SMART" id="SM00367">
    <property type="entry name" value="LRR_CC"/>
    <property type="match status" value="2"/>
</dbReference>
<name>A0ABD3S403_9LAMI</name>
<dbReference type="SUPFAM" id="SSF52047">
    <property type="entry name" value="RNI-like"/>
    <property type="match status" value="1"/>
</dbReference>
<dbReference type="Gene3D" id="1.20.1280.50">
    <property type="match status" value="1"/>
</dbReference>
<feature type="domain" description="COI1 F-box" evidence="1">
    <location>
        <begin position="3"/>
        <end position="35"/>
    </location>
</feature>
<dbReference type="InterPro" id="IPR041567">
    <property type="entry name" value="COI1_F-box"/>
</dbReference>
<dbReference type="Proteomes" id="UP001634393">
    <property type="component" value="Unassembled WGS sequence"/>
</dbReference>
<dbReference type="SUPFAM" id="SSF81383">
    <property type="entry name" value="F-box domain"/>
    <property type="match status" value="1"/>
</dbReference>
<sequence>MDDLPEQVVWDILGRIKSTVDRNSVSLTCKRFHELANEQQKSIRFVRGLGPSHPALISLCNRFQNLEKVEISYLGPLLELHLKDKEIHILSTSCPRLKHVILSYCYYITDYGLSYLASCSNLSSLKLISASRITSSGILSVLMGCNNLKSLHLINCRHVIIPNEWMEHLGKLEDLCIKQLEKVILLKLRVLCGN</sequence>
<keyword evidence="3" id="KW-1185">Reference proteome</keyword>
<proteinExistence type="predicted"/>
<dbReference type="PANTHER" id="PTHR13318">
    <property type="entry name" value="PARTNER OF PAIRED, ISOFORM B-RELATED"/>
    <property type="match status" value="1"/>
</dbReference>
<dbReference type="InterPro" id="IPR006553">
    <property type="entry name" value="Leu-rich_rpt_Cys-con_subtyp"/>
</dbReference>
<dbReference type="Gene3D" id="3.80.10.10">
    <property type="entry name" value="Ribonuclease Inhibitor"/>
    <property type="match status" value="1"/>
</dbReference>
<dbReference type="AlphaFoldDB" id="A0ABD3S403"/>
<evidence type="ECO:0000313" key="2">
    <source>
        <dbReference type="EMBL" id="KAL3819161.1"/>
    </source>
</evidence>
<accession>A0ABD3S403</accession>
<dbReference type="CDD" id="cd22159">
    <property type="entry name" value="F-box_AtTIR1-like"/>
    <property type="match status" value="1"/>
</dbReference>
<dbReference type="InterPro" id="IPR032675">
    <property type="entry name" value="LRR_dom_sf"/>
</dbReference>
<reference evidence="2 3" key="1">
    <citation type="submission" date="2024-12" db="EMBL/GenBank/DDBJ databases">
        <title>The unique morphological basis and parallel evolutionary history of personate flowers in Penstemon.</title>
        <authorList>
            <person name="Depatie T.H."/>
            <person name="Wessinger C.A."/>
        </authorList>
    </citation>
    <scope>NUCLEOTIDE SEQUENCE [LARGE SCALE GENOMIC DNA]</scope>
    <source>
        <strain evidence="2">WTNN_2</strain>
        <tissue evidence="2">Leaf</tissue>
    </source>
</reference>